<dbReference type="GO" id="GO:0005737">
    <property type="term" value="C:cytoplasm"/>
    <property type="evidence" value="ECO:0007669"/>
    <property type="project" value="UniProtKB-ARBA"/>
</dbReference>
<dbReference type="PROSITE" id="PS50848">
    <property type="entry name" value="START"/>
    <property type="match status" value="1"/>
</dbReference>
<accession>A0A813CKG6</accession>
<gene>
    <name evidence="3" type="ORF">SNEC2469_LOCUS35556</name>
</gene>
<evidence type="ECO:0000313" key="4">
    <source>
        <dbReference type="Proteomes" id="UP000601435"/>
    </source>
</evidence>
<dbReference type="SUPFAM" id="SSF55961">
    <property type="entry name" value="Bet v1-like"/>
    <property type="match status" value="1"/>
</dbReference>
<dbReference type="Gene3D" id="3.30.530.20">
    <property type="match status" value="1"/>
</dbReference>
<dbReference type="InterPro" id="IPR051213">
    <property type="entry name" value="START_lipid_transfer"/>
</dbReference>
<feature type="region of interest" description="Disordered" evidence="1">
    <location>
        <begin position="269"/>
        <end position="336"/>
    </location>
</feature>
<dbReference type="Proteomes" id="UP000601435">
    <property type="component" value="Unassembled WGS sequence"/>
</dbReference>
<sequence length="344" mass="38066">MEVFGNPRTQFLEAEVVQKHLDQLPFKEENQPLSERLGSESDVGVIRPREVEQLVELSNAGEEVWETLVKDEQIHIQRHRDRSLFNGSVFVKLVGRISNTTAAHVAHCFGNFADRAGWDKQMDSFRLMYNVASNDILYSLLHAPPLTDRDFLIYHATLRHETGRGIMLYTRSASNRLCPPTRAVRATQYVASYCIMQDPDGKGVTFTTTSAVDPHIPFLPKWVLTLLMPSEFRRWRNAVEKRCRELHRDAVPIPVASLLQPEAELRAPKAAAMEAATEEATPTGKSSTEAGSTQDGHSRGDVSDVKTADGDGAESSPGTRPDSSPRIEGAVAAPATSPGLCWCC</sequence>
<keyword evidence="4" id="KW-1185">Reference proteome</keyword>
<evidence type="ECO:0000313" key="3">
    <source>
        <dbReference type="EMBL" id="CAE7945315.1"/>
    </source>
</evidence>
<dbReference type="OrthoDB" id="408418at2759"/>
<proteinExistence type="predicted"/>
<dbReference type="GO" id="GO:0008289">
    <property type="term" value="F:lipid binding"/>
    <property type="evidence" value="ECO:0007669"/>
    <property type="project" value="InterPro"/>
</dbReference>
<evidence type="ECO:0000256" key="1">
    <source>
        <dbReference type="SAM" id="MobiDB-lite"/>
    </source>
</evidence>
<feature type="compositionally biased region" description="Polar residues" evidence="1">
    <location>
        <begin position="284"/>
        <end position="295"/>
    </location>
</feature>
<reference evidence="3" key="1">
    <citation type="submission" date="2021-02" db="EMBL/GenBank/DDBJ databases">
        <authorList>
            <person name="Dougan E. K."/>
            <person name="Rhodes N."/>
            <person name="Thang M."/>
            <person name="Chan C."/>
        </authorList>
    </citation>
    <scope>NUCLEOTIDE SEQUENCE</scope>
</reference>
<feature type="domain" description="START" evidence="2">
    <location>
        <begin position="49"/>
        <end position="248"/>
    </location>
</feature>
<dbReference type="PANTHER" id="PTHR19308:SF14">
    <property type="entry name" value="START DOMAIN-CONTAINING PROTEIN"/>
    <property type="match status" value="1"/>
</dbReference>
<dbReference type="AlphaFoldDB" id="A0A813CKG6"/>
<feature type="compositionally biased region" description="Low complexity" evidence="1">
    <location>
        <begin position="269"/>
        <end position="283"/>
    </location>
</feature>
<feature type="compositionally biased region" description="Basic and acidic residues" evidence="1">
    <location>
        <begin position="296"/>
        <end position="309"/>
    </location>
</feature>
<comment type="caution">
    <text evidence="3">The sequence shown here is derived from an EMBL/GenBank/DDBJ whole genome shotgun (WGS) entry which is preliminary data.</text>
</comment>
<dbReference type="PANTHER" id="PTHR19308">
    <property type="entry name" value="PHOSPHATIDYLCHOLINE TRANSFER PROTEIN"/>
    <property type="match status" value="1"/>
</dbReference>
<dbReference type="Pfam" id="PF01852">
    <property type="entry name" value="START"/>
    <property type="match status" value="1"/>
</dbReference>
<dbReference type="InterPro" id="IPR002913">
    <property type="entry name" value="START_lipid-bd_dom"/>
</dbReference>
<organism evidence="3 4">
    <name type="scientific">Symbiodinium necroappetens</name>
    <dbReference type="NCBI Taxonomy" id="1628268"/>
    <lineage>
        <taxon>Eukaryota</taxon>
        <taxon>Sar</taxon>
        <taxon>Alveolata</taxon>
        <taxon>Dinophyceae</taxon>
        <taxon>Suessiales</taxon>
        <taxon>Symbiodiniaceae</taxon>
        <taxon>Symbiodinium</taxon>
    </lineage>
</organism>
<dbReference type="InterPro" id="IPR023393">
    <property type="entry name" value="START-like_dom_sf"/>
</dbReference>
<name>A0A813CKG6_9DINO</name>
<protein>
    <recommendedName>
        <fullName evidence="2">START domain-containing protein</fullName>
    </recommendedName>
</protein>
<evidence type="ECO:0000259" key="2">
    <source>
        <dbReference type="PROSITE" id="PS50848"/>
    </source>
</evidence>
<dbReference type="EMBL" id="CAJNJA010103462">
    <property type="protein sequence ID" value="CAE7945315.1"/>
    <property type="molecule type" value="Genomic_DNA"/>
</dbReference>